<evidence type="ECO:0000313" key="1">
    <source>
        <dbReference type="EMBL" id="CAD7246764.1"/>
    </source>
</evidence>
<accession>A0A7R8XC05</accession>
<dbReference type="EMBL" id="LR900748">
    <property type="protein sequence ID" value="CAD7246764.1"/>
    <property type="molecule type" value="Genomic_DNA"/>
</dbReference>
<dbReference type="Proteomes" id="UP000677054">
    <property type="component" value="Unassembled WGS sequence"/>
</dbReference>
<evidence type="ECO:0000313" key="2">
    <source>
        <dbReference type="Proteomes" id="UP000677054"/>
    </source>
</evidence>
<dbReference type="AlphaFoldDB" id="A0A7R8XC05"/>
<gene>
    <name evidence="1" type="ORF">DSTB1V02_LOCUS6610</name>
</gene>
<dbReference type="EMBL" id="CAJPEV010001231">
    <property type="protein sequence ID" value="CAG0891507.1"/>
    <property type="molecule type" value="Genomic_DNA"/>
</dbReference>
<keyword evidence="2" id="KW-1185">Reference proteome</keyword>
<protein>
    <submittedName>
        <fullName evidence="1">Uncharacterized protein</fullName>
    </submittedName>
</protein>
<name>A0A7R8XC05_9CRUS</name>
<reference evidence="1" key="1">
    <citation type="submission" date="2020-11" db="EMBL/GenBank/DDBJ databases">
        <authorList>
            <person name="Tran Van P."/>
        </authorList>
    </citation>
    <scope>NUCLEOTIDE SEQUENCE</scope>
</reference>
<organism evidence="1">
    <name type="scientific">Darwinula stevensoni</name>
    <dbReference type="NCBI Taxonomy" id="69355"/>
    <lineage>
        <taxon>Eukaryota</taxon>
        <taxon>Metazoa</taxon>
        <taxon>Ecdysozoa</taxon>
        <taxon>Arthropoda</taxon>
        <taxon>Crustacea</taxon>
        <taxon>Oligostraca</taxon>
        <taxon>Ostracoda</taxon>
        <taxon>Podocopa</taxon>
        <taxon>Podocopida</taxon>
        <taxon>Darwinulocopina</taxon>
        <taxon>Darwinuloidea</taxon>
        <taxon>Darwinulidae</taxon>
        <taxon>Darwinula</taxon>
    </lineage>
</organism>
<sequence length="278" mass="30793">MGVSLTQSYHSHNPFGMEVGRGGGDGTSRPALLRAPSLRWVLERTRGTLGLLISCFASRSASQIQDEFSPTLFYGSMTVYVIALPILAMLRAPSRQESSRLEGRILEEHLIPSPSLRVIRLFNLIRSELGFFFRHVTSPLQPSLRMLGGVVLTVSTFTTIHIPVLAECISFKHGLVRDHVLETRAICRGVQETRVWSKVKTFCTAPVSRSSFCDIMDRTLSYDTAVFRFSKNLKTDRGLETEFLTTKMNFGRTNSAVPSILLEALGSSPAAATLRLLA</sequence>
<proteinExistence type="predicted"/>